<keyword evidence="17" id="KW-1185">Reference proteome</keyword>
<dbReference type="CDD" id="cd03363">
    <property type="entry name" value="TOPRIM_TopoIA_TopoI"/>
    <property type="match status" value="1"/>
</dbReference>
<feature type="compositionally biased region" description="Low complexity" evidence="13">
    <location>
        <begin position="26"/>
        <end position="52"/>
    </location>
</feature>
<dbReference type="GO" id="GO:0006265">
    <property type="term" value="P:DNA topological change"/>
    <property type="evidence" value="ECO:0007669"/>
    <property type="project" value="UniProtKB-UniRule"/>
</dbReference>
<dbReference type="SUPFAM" id="SSF57783">
    <property type="entry name" value="Zinc beta-ribbon"/>
    <property type="match status" value="3"/>
</dbReference>
<feature type="site" description="Interaction with DNA" evidence="12">
    <location>
        <position position="219"/>
    </location>
</feature>
<dbReference type="InterPro" id="IPR006171">
    <property type="entry name" value="TOPRIM_dom"/>
</dbReference>
<dbReference type="HAMAP" id="MF_00952">
    <property type="entry name" value="Topoisom_1_prok"/>
    <property type="match status" value="1"/>
</dbReference>
<dbReference type="NCBIfam" id="TIGR01051">
    <property type="entry name" value="topA_bact"/>
    <property type="match status" value="1"/>
</dbReference>
<evidence type="ECO:0000256" key="11">
    <source>
        <dbReference type="ARBA" id="ARBA00053060"/>
    </source>
</evidence>
<proteinExistence type="inferred from homology"/>
<comment type="function">
    <text evidence="11 12">Releases the supercoiling and torsional tension of DNA, which is introduced during the DNA replication and transcription, by transiently cleaving and rejoining one strand of the DNA duplex. Introduces a single-strand break via transesterification at a target site in duplex DNA. The scissile phosphodiester is attacked by the catalytic tyrosine of the enzyme, resulting in the formation of a DNA-(5'-phosphotyrosyl)-enzyme intermediate and the expulsion of a 3'-OH DNA strand. The free DNA strand then undergoes passage around the unbroken strand, thus removing DNA supercoils. Finally, in the religation step, the DNA 3'-OH attacks the covalent intermediate to expel the active-site tyrosine and restore the DNA phosphodiester backbone.</text>
</comment>
<feature type="site" description="Interaction with DNA" evidence="12">
    <location>
        <position position="374"/>
    </location>
</feature>
<keyword evidence="9 12" id="KW-0238">DNA-binding</keyword>
<evidence type="ECO:0000256" key="12">
    <source>
        <dbReference type="HAMAP-Rule" id="MF_00952"/>
    </source>
</evidence>
<reference evidence="16" key="1">
    <citation type="submission" date="2021-08" db="EMBL/GenBank/DDBJ databases">
        <title>Complete genome sequence of Moraxella sp strain PS-22.</title>
        <authorList>
            <person name="Das S.K."/>
        </authorList>
    </citation>
    <scope>NUCLEOTIDE SEQUENCE</scope>
    <source>
        <strain evidence="16">PS-22</strain>
    </source>
</reference>
<dbReference type="SMART" id="SM00493">
    <property type="entry name" value="TOPRIM"/>
    <property type="match status" value="1"/>
</dbReference>
<evidence type="ECO:0000256" key="8">
    <source>
        <dbReference type="ARBA" id="ARBA00023029"/>
    </source>
</evidence>
<comment type="catalytic activity">
    <reaction evidence="1 12">
        <text>ATP-independent breakage of single-stranded DNA, followed by passage and rejoining.</text>
        <dbReference type="EC" id="5.6.2.1"/>
    </reaction>
</comment>
<sequence length="922" mass="102926">MSKTPTARKSTKTTDTADTKADTKAAQKAATKAAAPKSTAVSKASKTTPKTSGQGKALVIVESPAKAKTINKYLGDDFIVRSSVGHVRDLPVSGSGAAKTDEKSDTKLTKEQKAQQALVRRMGIDPEHDWVAHYEILPSKVKVIKELKSLAKDAKEIYLATDLDREGEAIAWHLKEVIGGSDDKYSRVVFNEITKNAIQNAFKSPTKLNYDRVNAQQARRFLDRVVGFMVSPLLWQKVARGLSAGRVQSVATRLVVEREREIRAFTPVEYWEIHSNTHSQQAKQETIRLEAVKKSGKPLSLENEAQTHAVVALLETSDFIVADREEKPTQSKPAAPFITSTLQQAASTRLGFPVKKTMMLAQRLYEAGHITYMRTDSTFLSADALTSVRGFIDKQYGTKYVPKSPNVYGNKQNAQEAHEAIRPSDVLVQSASLKDMERDAQRLYELIWRQFVACQMPPAQYQSMTLIVNAGEVELRAKGRVMTFDGYTKVQPPAKNEDNLLPDVKIGEKLVVDSIEPTQHFTKPPARYTEASLVKELEKRGIGRPSTYAAIISTIQERGYVKVENKRLFAEKMGDIVTDRLVNSFPHLMDYTFTAGLEENLDEVAEGQQNWKKVLDDFYGDFKGKLERAKDEDGMKPNDPTDVPDIHCDLCQRPMQIRTGSTGVFLGCTGYNLPPKERCKGTKNLMPVEAFHSQTSKESQNLGEDDADNNDEIQALLEKKRCPKCHTAMDGYIVDGGLKLHVCGNNPDCDGYLLEKGVFETAGNDDVPTIPCDKCDGQMVLKTGRFGAYFACQQCNNTRKVLKNGDAAPPRMTAIPMPELKSQKFDDHYILREGAAGLFLAASKFPKVRETRPPKLSELREIQDQLEDKFQYLFTAPDTDNEGNPTILRWSRKNAEQYIGSEKDGKATKFALVYRKGKWVEE</sequence>
<keyword evidence="10 12" id="KW-0413">Isomerase</keyword>
<dbReference type="SMART" id="SM00436">
    <property type="entry name" value="TOP1Bc"/>
    <property type="match status" value="1"/>
</dbReference>
<evidence type="ECO:0000256" key="7">
    <source>
        <dbReference type="ARBA" id="ARBA00022842"/>
    </source>
</evidence>
<dbReference type="InterPro" id="IPR028612">
    <property type="entry name" value="Topoisom_1_IA"/>
</dbReference>
<dbReference type="PROSITE" id="PS50880">
    <property type="entry name" value="TOPRIM"/>
    <property type="match status" value="1"/>
</dbReference>
<dbReference type="PRINTS" id="PR00417">
    <property type="entry name" value="PRTPISMRASEI"/>
</dbReference>
<dbReference type="InterPro" id="IPR013498">
    <property type="entry name" value="Topo_IA_Znf"/>
</dbReference>
<keyword evidence="5" id="KW-0863">Zinc-finger</keyword>
<evidence type="ECO:0000256" key="1">
    <source>
        <dbReference type="ARBA" id="ARBA00000213"/>
    </source>
</evidence>
<evidence type="ECO:0000256" key="9">
    <source>
        <dbReference type="ARBA" id="ARBA00023125"/>
    </source>
</evidence>
<keyword evidence="8 12" id="KW-0799">Topoisomerase</keyword>
<feature type="active site" description="O-(5'-phospho-DNA)-tyrosine intermediate" evidence="12">
    <location>
        <position position="372"/>
    </location>
</feature>
<dbReference type="InterPro" id="IPR003602">
    <property type="entry name" value="Topo_IA_DNA-bd_dom"/>
</dbReference>
<feature type="region of interest" description="Interaction with DNA" evidence="12">
    <location>
        <begin position="243"/>
        <end position="248"/>
    </location>
</feature>
<dbReference type="GO" id="GO:0003677">
    <property type="term" value="F:DNA binding"/>
    <property type="evidence" value="ECO:0007669"/>
    <property type="project" value="UniProtKB-KW"/>
</dbReference>
<evidence type="ECO:0000313" key="16">
    <source>
        <dbReference type="EMBL" id="MCG8148173.1"/>
    </source>
</evidence>
<dbReference type="Gene3D" id="1.10.460.10">
    <property type="entry name" value="Topoisomerase I, domain 2"/>
    <property type="match status" value="1"/>
</dbReference>
<dbReference type="Pfam" id="PF01396">
    <property type="entry name" value="Zn_ribbon_Top1"/>
    <property type="match status" value="2"/>
</dbReference>
<dbReference type="PANTHER" id="PTHR42785:SF1">
    <property type="entry name" value="DNA TOPOISOMERASE"/>
    <property type="match status" value="1"/>
</dbReference>
<dbReference type="PROSITE" id="PS52039">
    <property type="entry name" value="TOPO_IA_2"/>
    <property type="match status" value="1"/>
</dbReference>
<evidence type="ECO:0000256" key="13">
    <source>
        <dbReference type="SAM" id="MobiDB-lite"/>
    </source>
</evidence>
<dbReference type="CDD" id="cd00186">
    <property type="entry name" value="TOP1Ac"/>
    <property type="match status" value="1"/>
</dbReference>
<dbReference type="EC" id="5.6.2.1" evidence="12"/>
<dbReference type="Pfam" id="PF01751">
    <property type="entry name" value="Toprim"/>
    <property type="match status" value="1"/>
</dbReference>
<dbReference type="SUPFAM" id="SSF56712">
    <property type="entry name" value="Prokaryotic type I DNA topoisomerase"/>
    <property type="match status" value="1"/>
</dbReference>
<evidence type="ECO:0000259" key="14">
    <source>
        <dbReference type="PROSITE" id="PS50880"/>
    </source>
</evidence>
<evidence type="ECO:0000313" key="17">
    <source>
        <dbReference type="Proteomes" id="UP001139238"/>
    </source>
</evidence>
<feature type="domain" description="Toprim" evidence="14">
    <location>
        <begin position="56"/>
        <end position="193"/>
    </location>
</feature>
<comment type="subunit">
    <text evidence="12">Monomer.</text>
</comment>
<dbReference type="InterPro" id="IPR013263">
    <property type="entry name" value="TopoI_Znr_bac"/>
</dbReference>
<feature type="region of interest" description="Disordered" evidence="13">
    <location>
        <begin position="90"/>
        <end position="110"/>
    </location>
</feature>
<dbReference type="Gene3D" id="2.70.20.10">
    <property type="entry name" value="Topoisomerase I, domain 3"/>
    <property type="match status" value="1"/>
</dbReference>
<name>A0A9X2A542_9GAMM</name>
<keyword evidence="6" id="KW-0862">Zinc</keyword>
<dbReference type="InterPro" id="IPR013825">
    <property type="entry name" value="Topo_IA_cen_sub2"/>
</dbReference>
<dbReference type="InterPro" id="IPR034149">
    <property type="entry name" value="TOPRIM_TopoI"/>
</dbReference>
<dbReference type="GO" id="GO:0003917">
    <property type="term" value="F:DNA topoisomerase type I (single strand cut, ATP-independent) activity"/>
    <property type="evidence" value="ECO:0007669"/>
    <property type="project" value="UniProtKB-UniRule"/>
</dbReference>
<feature type="site" description="Interaction with DNA" evidence="12">
    <location>
        <position position="223"/>
    </location>
</feature>
<evidence type="ECO:0000256" key="10">
    <source>
        <dbReference type="ARBA" id="ARBA00023235"/>
    </source>
</evidence>
<dbReference type="InterPro" id="IPR049330">
    <property type="entry name" value="TOP1_Znf"/>
</dbReference>
<dbReference type="FunFam" id="3.40.50.140:FF:000001">
    <property type="entry name" value="DNA topoisomerase 1"/>
    <property type="match status" value="1"/>
</dbReference>
<dbReference type="SMART" id="SM00437">
    <property type="entry name" value="TOP1Ac"/>
    <property type="match status" value="1"/>
</dbReference>
<accession>A0A9X2A542</accession>
<protein>
    <recommendedName>
        <fullName evidence="12">DNA topoisomerase 1</fullName>
        <ecNumber evidence="12">5.6.2.1</ecNumber>
    </recommendedName>
    <alternativeName>
        <fullName evidence="12">DNA topoisomerase I</fullName>
    </alternativeName>
</protein>
<feature type="compositionally biased region" description="Basic and acidic residues" evidence="13">
    <location>
        <begin position="15"/>
        <end position="25"/>
    </location>
</feature>
<dbReference type="PANTHER" id="PTHR42785">
    <property type="entry name" value="DNA TOPOISOMERASE, TYPE IA, CORE"/>
    <property type="match status" value="1"/>
</dbReference>
<comment type="caution">
    <text evidence="12">Lacks conserved residue(s) required for the propagation of feature annotation.</text>
</comment>
<dbReference type="AlphaFoldDB" id="A0A9X2A542"/>
<feature type="site" description="Interaction with DNA" evidence="12">
    <location>
        <position position="86"/>
    </location>
</feature>
<evidence type="ECO:0000256" key="5">
    <source>
        <dbReference type="ARBA" id="ARBA00022771"/>
    </source>
</evidence>
<feature type="domain" description="Topo IA-type catalytic" evidence="15">
    <location>
        <begin position="209"/>
        <end position="626"/>
    </location>
</feature>
<dbReference type="Pfam" id="PF21372">
    <property type="entry name" value="Zn_ribbon_bTOP1"/>
    <property type="match status" value="1"/>
</dbReference>
<evidence type="ECO:0000259" key="15">
    <source>
        <dbReference type="PROSITE" id="PS52039"/>
    </source>
</evidence>
<dbReference type="Gene3D" id="2.20.25.10">
    <property type="match status" value="1"/>
</dbReference>
<dbReference type="PROSITE" id="PS00396">
    <property type="entry name" value="TOPO_IA_1"/>
    <property type="match status" value="1"/>
</dbReference>
<dbReference type="Pfam" id="PF01131">
    <property type="entry name" value="Topoisom_bac"/>
    <property type="match status" value="1"/>
</dbReference>
<keyword evidence="3" id="KW-0479">Metal-binding</keyword>
<dbReference type="InterPro" id="IPR003601">
    <property type="entry name" value="Topo_IA_2"/>
</dbReference>
<dbReference type="InterPro" id="IPR023405">
    <property type="entry name" value="Topo_IA_core_domain"/>
</dbReference>
<dbReference type="Proteomes" id="UP001139238">
    <property type="component" value="Unassembled WGS sequence"/>
</dbReference>
<feature type="site" description="Interaction with DNA" evidence="12">
    <location>
        <position position="220"/>
    </location>
</feature>
<dbReference type="Gene3D" id="3.40.50.140">
    <property type="match status" value="1"/>
</dbReference>
<dbReference type="RefSeq" id="WP_239743031.1">
    <property type="nucleotide sequence ID" value="NZ_JACSYB010000001.1"/>
</dbReference>
<dbReference type="GO" id="GO:0005694">
    <property type="term" value="C:chromosome"/>
    <property type="evidence" value="ECO:0007669"/>
    <property type="project" value="InterPro"/>
</dbReference>
<feature type="compositionally biased region" description="Low complexity" evidence="13">
    <location>
        <begin position="1"/>
        <end position="14"/>
    </location>
</feature>
<evidence type="ECO:0000256" key="4">
    <source>
        <dbReference type="ARBA" id="ARBA00022737"/>
    </source>
</evidence>
<keyword evidence="4" id="KW-0677">Repeat</keyword>
<dbReference type="EMBL" id="JACSYB010000001">
    <property type="protein sequence ID" value="MCG8148173.1"/>
    <property type="molecule type" value="Genomic_DNA"/>
</dbReference>
<dbReference type="GO" id="GO:0008270">
    <property type="term" value="F:zinc ion binding"/>
    <property type="evidence" value="ECO:0007669"/>
    <property type="project" value="UniProtKB-KW"/>
</dbReference>
<dbReference type="FunFam" id="1.10.290.10:FF:000002">
    <property type="entry name" value="DNA topoisomerase 1"/>
    <property type="match status" value="1"/>
</dbReference>
<feature type="region of interest" description="Disordered" evidence="13">
    <location>
        <begin position="1"/>
        <end position="57"/>
    </location>
</feature>
<feature type="compositionally biased region" description="Basic and acidic residues" evidence="13">
    <location>
        <begin position="99"/>
        <end position="110"/>
    </location>
</feature>
<comment type="similarity">
    <text evidence="2 12">Belongs to the type IA topoisomerase family.</text>
</comment>
<evidence type="ECO:0000256" key="6">
    <source>
        <dbReference type="ARBA" id="ARBA00022833"/>
    </source>
</evidence>
<dbReference type="InterPro" id="IPR000380">
    <property type="entry name" value="Topo_IA"/>
</dbReference>
<comment type="caution">
    <text evidence="16">The sequence shown here is derived from an EMBL/GenBank/DDBJ whole genome shotgun (WGS) entry which is preliminary data.</text>
</comment>
<dbReference type="InterPro" id="IPR005733">
    <property type="entry name" value="TopoI_bac-type"/>
</dbReference>
<evidence type="ECO:0000256" key="3">
    <source>
        <dbReference type="ARBA" id="ARBA00022723"/>
    </source>
</evidence>
<gene>
    <name evidence="12 16" type="primary">topA</name>
    <name evidence="16" type="ORF">H9W84_08540</name>
</gene>
<dbReference type="InterPro" id="IPR013824">
    <property type="entry name" value="Topo_IA_cen_sub1"/>
</dbReference>
<dbReference type="Gene3D" id="3.30.65.10">
    <property type="entry name" value="Bacterial Topoisomerase I, domain 1"/>
    <property type="match status" value="3"/>
</dbReference>
<dbReference type="Pfam" id="PF08272">
    <property type="entry name" value="Zn_Ribbon_Topo"/>
    <property type="match status" value="2"/>
</dbReference>
<keyword evidence="7" id="KW-0460">Magnesium</keyword>
<dbReference type="InterPro" id="IPR023406">
    <property type="entry name" value="Topo_IA_AS"/>
</dbReference>
<dbReference type="InterPro" id="IPR013497">
    <property type="entry name" value="Topo_IA_cen"/>
</dbReference>
<dbReference type="InterPro" id="IPR013826">
    <property type="entry name" value="Topo_IA_cen_sub3"/>
</dbReference>
<feature type="site" description="Interaction with DNA" evidence="12">
    <location>
        <position position="558"/>
    </location>
</feature>
<organism evidence="16 17">
    <name type="scientific">Moraxella tetraodonis</name>
    <dbReference type="NCBI Taxonomy" id="2767221"/>
    <lineage>
        <taxon>Bacteria</taxon>
        <taxon>Pseudomonadati</taxon>
        <taxon>Pseudomonadota</taxon>
        <taxon>Gammaproteobacteria</taxon>
        <taxon>Moraxellales</taxon>
        <taxon>Moraxellaceae</taxon>
        <taxon>Moraxella</taxon>
    </lineage>
</organism>
<feature type="site" description="Interaction with DNA" evidence="12">
    <location>
        <position position="235"/>
    </location>
</feature>
<evidence type="ECO:0000256" key="2">
    <source>
        <dbReference type="ARBA" id="ARBA00009446"/>
    </source>
</evidence>
<dbReference type="Gene3D" id="1.10.290.10">
    <property type="entry name" value="Topoisomerase I, domain 4"/>
    <property type="match status" value="1"/>
</dbReference>